<keyword evidence="5 17" id="KW-0808">Transferase</keyword>
<evidence type="ECO:0000256" key="4">
    <source>
        <dbReference type="ARBA" id="ARBA00022618"/>
    </source>
</evidence>
<evidence type="ECO:0000256" key="2">
    <source>
        <dbReference type="ARBA" id="ARBA00004752"/>
    </source>
</evidence>
<comment type="similarity">
    <text evidence="10">Belongs to the EPSP synthase family. MurA subfamily.</text>
</comment>
<dbReference type="GeneID" id="6481205"/>
<evidence type="ECO:0000256" key="7">
    <source>
        <dbReference type="ARBA" id="ARBA00022984"/>
    </source>
</evidence>
<geneLocation type="organellar chromatophore" evidence="17"/>
<dbReference type="HAMAP" id="MF_00111">
    <property type="entry name" value="MurA"/>
    <property type="match status" value="1"/>
</dbReference>
<dbReference type="GO" id="GO:0008760">
    <property type="term" value="F:UDP-N-acetylglucosamine 1-carboxyvinyltransferase activity"/>
    <property type="evidence" value="ECO:0007669"/>
    <property type="project" value="UniProtKB-EC"/>
</dbReference>
<dbReference type="EC" id="2.5.1.7" evidence="11"/>
<evidence type="ECO:0000256" key="14">
    <source>
        <dbReference type="ARBA" id="ARBA00042842"/>
    </source>
</evidence>
<sequence>MNEIVNLNESYQALTPRLRITGGKRLSGEVHISGAKNSALVLMAASLLTDEDINLRNVPPLTDIVCMGKILISLGVNLNHGIESLRINSANLENIAPPYELVNCLRASFFCIGPLLARMGITQVPLPGGCRIGTRPVAEHIRGLKALNAKVEIQHGLVSAITTGHEHRLKGAHIQLRCPSVGATETLLMAGVLAEGETIITNAAQEPEVVDLIGLLIAMGAKVHGAGTSTLTLVGVDHLHGADYAVMPDRIEAGTFLLAAAITNSELRVAPFIAEHLGAVVTKLQQAGCRFKLDGIGIIIYPCEIRSVSFTTRPFPGFPTDLQAPFMSVLATATGTSRITEKIYENRFQHVSELQRMGASVVLHKDTVLIKGVSQLSAAPVTASDLRASAALILAGLAANGITYIQGLYHLDRGYAFIERKLRSVGASIERLNP</sequence>
<dbReference type="GO" id="GO:0071555">
    <property type="term" value="P:cell wall organization"/>
    <property type="evidence" value="ECO:0007669"/>
    <property type="project" value="UniProtKB-KW"/>
</dbReference>
<evidence type="ECO:0000256" key="3">
    <source>
        <dbReference type="ARBA" id="ARBA00022490"/>
    </source>
</evidence>
<dbReference type="NCBIfam" id="TIGR01072">
    <property type="entry name" value="murA"/>
    <property type="match status" value="1"/>
</dbReference>
<dbReference type="GO" id="GO:0051301">
    <property type="term" value="P:cell division"/>
    <property type="evidence" value="ECO:0007669"/>
    <property type="project" value="UniProtKB-KW"/>
</dbReference>
<dbReference type="GO" id="GO:0005737">
    <property type="term" value="C:cytoplasm"/>
    <property type="evidence" value="ECO:0007669"/>
    <property type="project" value="UniProtKB-SubCell"/>
</dbReference>
<reference evidence="17" key="1">
    <citation type="submission" date="2007-08" db="EMBL/GenBank/DDBJ databases">
        <authorList>
            <person name="Gloeckner G."/>
            <person name="Nowack E."/>
            <person name="Melkonian M."/>
        </authorList>
    </citation>
    <scope>NUCLEOTIDE SEQUENCE</scope>
</reference>
<evidence type="ECO:0000256" key="12">
    <source>
        <dbReference type="ARBA" id="ARBA00039754"/>
    </source>
</evidence>
<keyword evidence="4" id="KW-0132">Cell division</keyword>
<keyword evidence="7" id="KW-0573">Peptidoglycan synthesis</keyword>
<dbReference type="EMBL" id="CP000815">
    <property type="protein sequence ID" value="ACB42543.1"/>
    <property type="molecule type" value="Genomic_DNA"/>
</dbReference>
<keyword evidence="8" id="KW-0131">Cell cycle</keyword>
<comment type="pathway">
    <text evidence="2">Cell wall biogenesis; peptidoglycan biosynthesis.</text>
</comment>
<evidence type="ECO:0000259" key="16">
    <source>
        <dbReference type="Pfam" id="PF00275"/>
    </source>
</evidence>
<dbReference type="InterPro" id="IPR001986">
    <property type="entry name" value="Enolpyruvate_Tfrase_dom"/>
</dbReference>
<dbReference type="InterPro" id="IPR005750">
    <property type="entry name" value="UDP_GlcNAc_COvinyl_MurA"/>
</dbReference>
<dbReference type="GO" id="GO:0008360">
    <property type="term" value="P:regulation of cell shape"/>
    <property type="evidence" value="ECO:0007669"/>
    <property type="project" value="UniProtKB-KW"/>
</dbReference>
<dbReference type="PANTHER" id="PTHR43783:SF1">
    <property type="entry name" value="UDP-N-ACETYLGLUCOSAMINE 1-CARBOXYVINYLTRANSFERASE"/>
    <property type="match status" value="1"/>
</dbReference>
<keyword evidence="9" id="KW-0961">Cell wall biogenesis/degradation</keyword>
<dbReference type="GO" id="GO:0019277">
    <property type="term" value="P:UDP-N-acetylgalactosamine biosynthetic process"/>
    <property type="evidence" value="ECO:0007669"/>
    <property type="project" value="InterPro"/>
</dbReference>
<keyword evidence="6" id="KW-0133">Cell shape</keyword>
<evidence type="ECO:0000256" key="1">
    <source>
        <dbReference type="ARBA" id="ARBA00004496"/>
    </source>
</evidence>
<dbReference type="Gene3D" id="3.65.10.10">
    <property type="entry name" value="Enolpyruvate transferase domain"/>
    <property type="match status" value="2"/>
</dbReference>
<dbReference type="PANTHER" id="PTHR43783">
    <property type="entry name" value="UDP-N-ACETYLGLUCOSAMINE 1-CARBOXYVINYLTRANSFERASE"/>
    <property type="match status" value="1"/>
</dbReference>
<feature type="domain" description="Enolpyruvate transferase" evidence="16">
    <location>
        <begin position="21"/>
        <end position="422"/>
    </location>
</feature>
<evidence type="ECO:0000256" key="9">
    <source>
        <dbReference type="ARBA" id="ARBA00023316"/>
    </source>
</evidence>
<name>B1X3M4_PAUCH</name>
<keyword evidence="17" id="KW-0934">Plastid</keyword>
<dbReference type="AlphaFoldDB" id="B1X3M4"/>
<evidence type="ECO:0000256" key="13">
    <source>
        <dbReference type="ARBA" id="ARBA00042443"/>
    </source>
</evidence>
<dbReference type="SUPFAM" id="SSF55205">
    <property type="entry name" value="EPT/RTPC-like"/>
    <property type="match status" value="1"/>
</dbReference>
<evidence type="ECO:0000256" key="11">
    <source>
        <dbReference type="ARBA" id="ARBA00039108"/>
    </source>
</evidence>
<proteinExistence type="inferred from homology"/>
<evidence type="ECO:0000256" key="6">
    <source>
        <dbReference type="ARBA" id="ARBA00022960"/>
    </source>
</evidence>
<dbReference type="CDD" id="cd01555">
    <property type="entry name" value="UdpNAET"/>
    <property type="match status" value="1"/>
</dbReference>
<comment type="subcellular location">
    <subcellularLocation>
        <location evidence="1">Cytoplasm</location>
    </subcellularLocation>
</comment>
<dbReference type="InterPro" id="IPR013792">
    <property type="entry name" value="RNA3'P_cycl/enolpyr_Trfase_a/b"/>
</dbReference>
<accession>B1X3M4</accession>
<keyword evidence="3" id="KW-0963">Cytoplasm</keyword>
<gene>
    <name evidence="17" type="primary">murZ</name>
    <name evidence="17" type="ordered locus">PCC_0090</name>
</gene>
<evidence type="ECO:0000256" key="8">
    <source>
        <dbReference type="ARBA" id="ARBA00023306"/>
    </source>
</evidence>
<dbReference type="RefSeq" id="YP_002048753.1">
    <property type="nucleotide sequence ID" value="NC_011087.1"/>
</dbReference>
<dbReference type="InterPro" id="IPR036968">
    <property type="entry name" value="Enolpyruvate_Tfrase_sf"/>
</dbReference>
<dbReference type="Pfam" id="PF00275">
    <property type="entry name" value="EPSP_synthase"/>
    <property type="match status" value="1"/>
</dbReference>
<reference evidence="17" key="2">
    <citation type="journal article" date="2008" name="Curr. Biol.">
        <title>Chromatophore genome sequence of Paulinella sheds light on acquisition of photosynthesis by eukaryotes.</title>
        <authorList>
            <person name="Nowack E.C.M."/>
            <person name="Melkonian M."/>
            <person name="Gloeckner G."/>
        </authorList>
    </citation>
    <scope>NUCLEOTIDE SEQUENCE [LARGE SCALE GENOMIC DNA]</scope>
</reference>
<comment type="catalytic activity">
    <reaction evidence="15">
        <text>phosphoenolpyruvate + UDP-N-acetyl-alpha-D-glucosamine = UDP-N-acetyl-3-O-(1-carboxyvinyl)-alpha-D-glucosamine + phosphate</text>
        <dbReference type="Rhea" id="RHEA:18681"/>
        <dbReference type="ChEBI" id="CHEBI:43474"/>
        <dbReference type="ChEBI" id="CHEBI:57705"/>
        <dbReference type="ChEBI" id="CHEBI:58702"/>
        <dbReference type="ChEBI" id="CHEBI:68483"/>
        <dbReference type="EC" id="2.5.1.7"/>
    </reaction>
</comment>
<dbReference type="NCBIfam" id="NF006873">
    <property type="entry name" value="PRK09369.1"/>
    <property type="match status" value="1"/>
</dbReference>
<evidence type="ECO:0000256" key="5">
    <source>
        <dbReference type="ARBA" id="ARBA00022679"/>
    </source>
</evidence>
<organism evidence="17">
    <name type="scientific">Paulinella chromatophora</name>
    <dbReference type="NCBI Taxonomy" id="39717"/>
    <lineage>
        <taxon>Eukaryota</taxon>
        <taxon>Sar</taxon>
        <taxon>Rhizaria</taxon>
        <taxon>Cercozoa</taxon>
        <taxon>Imbricatea</taxon>
        <taxon>Silicofilosea</taxon>
        <taxon>Euglyphida</taxon>
        <taxon>Paulinellidae</taxon>
        <taxon>Paulinella</taxon>
    </lineage>
</organism>
<evidence type="ECO:0000256" key="10">
    <source>
        <dbReference type="ARBA" id="ARBA00038367"/>
    </source>
</evidence>
<evidence type="ECO:0000313" key="17">
    <source>
        <dbReference type="EMBL" id="ACB42543.1"/>
    </source>
</evidence>
<evidence type="ECO:0000256" key="15">
    <source>
        <dbReference type="ARBA" id="ARBA00047527"/>
    </source>
</evidence>
<protein>
    <recommendedName>
        <fullName evidence="12">UDP-N-acetylglucosamine 1-carboxyvinyltransferase</fullName>
        <ecNumber evidence="11">2.5.1.7</ecNumber>
    </recommendedName>
    <alternativeName>
        <fullName evidence="13">Enoylpyruvate transferase</fullName>
    </alternativeName>
    <alternativeName>
        <fullName evidence="14">UDP-N-acetylglucosamine enolpyruvyl transferase</fullName>
    </alternativeName>
</protein>
<dbReference type="InterPro" id="IPR050068">
    <property type="entry name" value="MurA_subfamily"/>
</dbReference>